<evidence type="ECO:0000256" key="2">
    <source>
        <dbReference type="RuleBase" id="RU000461"/>
    </source>
</evidence>
<name>A0A7W9G4G5_9ACTN</name>
<comment type="caution">
    <text evidence="3">The sequence shown here is derived from an EMBL/GenBank/DDBJ whole genome shotgun (WGS) entry which is preliminary data.</text>
</comment>
<comment type="similarity">
    <text evidence="1 2">Belongs to the cytochrome P450 family.</text>
</comment>
<dbReference type="PROSITE" id="PS00086">
    <property type="entry name" value="CYTOCHROME_P450"/>
    <property type="match status" value="1"/>
</dbReference>
<proteinExistence type="inferred from homology"/>
<dbReference type="GO" id="GO:0005506">
    <property type="term" value="F:iron ion binding"/>
    <property type="evidence" value="ECO:0007669"/>
    <property type="project" value="InterPro"/>
</dbReference>
<keyword evidence="2" id="KW-0479">Metal-binding</keyword>
<dbReference type="InterPro" id="IPR036396">
    <property type="entry name" value="Cyt_P450_sf"/>
</dbReference>
<keyword evidence="2" id="KW-0503">Monooxygenase</keyword>
<dbReference type="EMBL" id="JACHMB010000001">
    <property type="protein sequence ID" value="MBB5776901.1"/>
    <property type="molecule type" value="Genomic_DNA"/>
</dbReference>
<evidence type="ECO:0000256" key="1">
    <source>
        <dbReference type="ARBA" id="ARBA00010617"/>
    </source>
</evidence>
<organism evidence="3 4">
    <name type="scientific">Nonomuraea jabiensis</name>
    <dbReference type="NCBI Taxonomy" id="882448"/>
    <lineage>
        <taxon>Bacteria</taxon>
        <taxon>Bacillati</taxon>
        <taxon>Actinomycetota</taxon>
        <taxon>Actinomycetes</taxon>
        <taxon>Streptosporangiales</taxon>
        <taxon>Streptosporangiaceae</taxon>
        <taxon>Nonomuraea</taxon>
    </lineage>
</organism>
<keyword evidence="2" id="KW-0349">Heme</keyword>
<dbReference type="Pfam" id="PF00067">
    <property type="entry name" value="p450"/>
    <property type="match status" value="1"/>
</dbReference>
<protein>
    <submittedName>
        <fullName evidence="3">Cytochrome P450</fullName>
    </submittedName>
</protein>
<evidence type="ECO:0000313" key="3">
    <source>
        <dbReference type="EMBL" id="MBB5776901.1"/>
    </source>
</evidence>
<reference evidence="3 4" key="1">
    <citation type="submission" date="2020-08" db="EMBL/GenBank/DDBJ databases">
        <title>Sequencing the genomes of 1000 actinobacteria strains.</title>
        <authorList>
            <person name="Klenk H.-P."/>
        </authorList>
    </citation>
    <scope>NUCLEOTIDE SEQUENCE [LARGE SCALE GENOMIC DNA]</scope>
    <source>
        <strain evidence="3 4">DSM 45507</strain>
    </source>
</reference>
<dbReference type="GO" id="GO:0016705">
    <property type="term" value="F:oxidoreductase activity, acting on paired donors, with incorporation or reduction of molecular oxygen"/>
    <property type="evidence" value="ECO:0007669"/>
    <property type="project" value="InterPro"/>
</dbReference>
<dbReference type="InterPro" id="IPR002397">
    <property type="entry name" value="Cyt_P450_B"/>
</dbReference>
<evidence type="ECO:0000313" key="4">
    <source>
        <dbReference type="Proteomes" id="UP000579153"/>
    </source>
</evidence>
<dbReference type="PANTHER" id="PTHR46696:SF6">
    <property type="entry name" value="P450, PUTATIVE (EUROFUNG)-RELATED"/>
    <property type="match status" value="1"/>
</dbReference>
<gene>
    <name evidence="3" type="ORF">HD596_003657</name>
</gene>
<sequence>MLPERRQGVPAVSVEDVELGGHTIEAGTTVLLSLNIANRDPERFTDLHVLDLRRQERGHLAFSHGSHQCLGQQLARVELRVTFPALLGRFPTLRLAVPANEVVLRPEAPDIYGVKSLPVTWTRDRTSFMESVPSLLGVSGHLLTVAAR</sequence>
<dbReference type="Gene3D" id="1.10.630.10">
    <property type="entry name" value="Cytochrome P450"/>
    <property type="match status" value="1"/>
</dbReference>
<dbReference type="InterPro" id="IPR017972">
    <property type="entry name" value="Cyt_P450_CS"/>
</dbReference>
<dbReference type="GO" id="GO:0020037">
    <property type="term" value="F:heme binding"/>
    <property type="evidence" value="ECO:0007669"/>
    <property type="project" value="InterPro"/>
</dbReference>
<keyword evidence="2" id="KW-0408">Iron</keyword>
<dbReference type="AlphaFoldDB" id="A0A7W9G4G5"/>
<dbReference type="SUPFAM" id="SSF48264">
    <property type="entry name" value="Cytochrome P450"/>
    <property type="match status" value="1"/>
</dbReference>
<dbReference type="PANTHER" id="PTHR46696">
    <property type="entry name" value="P450, PUTATIVE (EUROFUNG)-RELATED"/>
    <property type="match status" value="1"/>
</dbReference>
<dbReference type="GO" id="GO:0004497">
    <property type="term" value="F:monooxygenase activity"/>
    <property type="evidence" value="ECO:0007669"/>
    <property type="project" value="UniProtKB-KW"/>
</dbReference>
<keyword evidence="2" id="KW-0560">Oxidoreductase</keyword>
<dbReference type="InterPro" id="IPR001128">
    <property type="entry name" value="Cyt_P450"/>
</dbReference>
<keyword evidence="4" id="KW-1185">Reference proteome</keyword>
<dbReference type="PRINTS" id="PR00359">
    <property type="entry name" value="BP450"/>
</dbReference>
<accession>A0A7W9G4G5</accession>
<dbReference type="Proteomes" id="UP000579153">
    <property type="component" value="Unassembled WGS sequence"/>
</dbReference>